<name>A0A2H9ZX20_9ASPA</name>
<dbReference type="Proteomes" id="UP000236161">
    <property type="component" value="Unassembled WGS sequence"/>
</dbReference>
<reference evidence="1 2" key="1">
    <citation type="journal article" date="2017" name="Nature">
        <title>The Apostasia genome and the evolution of orchids.</title>
        <authorList>
            <person name="Zhang G.Q."/>
            <person name="Liu K.W."/>
            <person name="Li Z."/>
            <person name="Lohaus R."/>
            <person name="Hsiao Y.Y."/>
            <person name="Niu S.C."/>
            <person name="Wang J.Y."/>
            <person name="Lin Y.C."/>
            <person name="Xu Q."/>
            <person name="Chen L.J."/>
            <person name="Yoshida K."/>
            <person name="Fujiwara S."/>
            <person name="Wang Z.W."/>
            <person name="Zhang Y.Q."/>
            <person name="Mitsuda N."/>
            <person name="Wang M."/>
            <person name="Liu G.H."/>
            <person name="Pecoraro L."/>
            <person name="Huang H.X."/>
            <person name="Xiao X.J."/>
            <person name="Lin M."/>
            <person name="Wu X.Y."/>
            <person name="Wu W.L."/>
            <person name="Chen Y.Y."/>
            <person name="Chang S.B."/>
            <person name="Sakamoto S."/>
            <person name="Ohme-Takagi M."/>
            <person name="Yagi M."/>
            <person name="Zeng S.J."/>
            <person name="Shen C.Y."/>
            <person name="Yeh C.M."/>
            <person name="Luo Y.B."/>
            <person name="Tsai W.C."/>
            <person name="Van de Peer Y."/>
            <person name="Liu Z.J."/>
        </authorList>
    </citation>
    <scope>NUCLEOTIDE SEQUENCE [LARGE SCALE GENOMIC DNA]</scope>
    <source>
        <strain evidence="2">cv. Shenzhen</strain>
        <tissue evidence="1">Stem</tissue>
    </source>
</reference>
<dbReference type="PANTHER" id="PTHR35834">
    <property type="entry name" value="ARMADILLO-TYPE FOLD PROTEIN-RELATED"/>
    <property type="match status" value="1"/>
</dbReference>
<evidence type="ECO:0008006" key="3">
    <source>
        <dbReference type="Google" id="ProtNLM"/>
    </source>
</evidence>
<evidence type="ECO:0000313" key="2">
    <source>
        <dbReference type="Proteomes" id="UP000236161"/>
    </source>
</evidence>
<dbReference type="OrthoDB" id="779821at2759"/>
<dbReference type="AlphaFoldDB" id="A0A2H9ZX20"/>
<sequence length="380" mass="40218">MSGGEAAEVKEEVLRALEALKVASKGIETNPGAFADESSRRTSPFANALLALHTAAGDLLSGDPRLSTLSLLLSRLQSLASSCPPSSLRRRRSVRREISHLAASIASEIESWIHRESLDRLVSLLLSPSPPAADKEGLLRLLLSLESRLSHGFDFGLQDAILRSGALPAVEAALVSPSSPEPLRDRCAVALLALVRFNKDVFVGKVMAGPAIGCLVAMGSAASLRALAGLIVAIRSPLIDVLLADGEILKIVAYLASPDLDVRVNALDCVLGIAYYGRKEAVDGMMEAGAVERLMDLQRPELAGGWGGGMEKGSFGVFEGRPFVGAVARLAVGVEVGEGLRQREKRGFKLELLRRAREAAADEAEAATVAGEILWGTTSW</sequence>
<protein>
    <recommendedName>
        <fullName evidence="3">U-box domain-containing protein 4</fullName>
    </recommendedName>
</protein>
<dbReference type="InterPro" id="IPR011989">
    <property type="entry name" value="ARM-like"/>
</dbReference>
<evidence type="ECO:0000313" key="1">
    <source>
        <dbReference type="EMBL" id="PKA47851.1"/>
    </source>
</evidence>
<accession>A0A2H9ZX20</accession>
<dbReference type="PANTHER" id="PTHR35834:SF2">
    <property type="entry name" value="ATAXIN-10 DOMAIN-CONTAINING PROTEIN"/>
    <property type="match status" value="1"/>
</dbReference>
<dbReference type="EMBL" id="KZ453045">
    <property type="protein sequence ID" value="PKA47851.1"/>
    <property type="molecule type" value="Genomic_DNA"/>
</dbReference>
<keyword evidence="2" id="KW-1185">Reference proteome</keyword>
<dbReference type="InterPro" id="IPR016024">
    <property type="entry name" value="ARM-type_fold"/>
</dbReference>
<dbReference type="SUPFAM" id="SSF48371">
    <property type="entry name" value="ARM repeat"/>
    <property type="match status" value="1"/>
</dbReference>
<proteinExistence type="predicted"/>
<gene>
    <name evidence="1" type="ORF">AXF42_Ash019862</name>
</gene>
<dbReference type="Gene3D" id="1.25.10.10">
    <property type="entry name" value="Leucine-rich Repeat Variant"/>
    <property type="match status" value="1"/>
</dbReference>
<organism evidence="1 2">
    <name type="scientific">Apostasia shenzhenica</name>
    <dbReference type="NCBI Taxonomy" id="1088818"/>
    <lineage>
        <taxon>Eukaryota</taxon>
        <taxon>Viridiplantae</taxon>
        <taxon>Streptophyta</taxon>
        <taxon>Embryophyta</taxon>
        <taxon>Tracheophyta</taxon>
        <taxon>Spermatophyta</taxon>
        <taxon>Magnoliopsida</taxon>
        <taxon>Liliopsida</taxon>
        <taxon>Asparagales</taxon>
        <taxon>Orchidaceae</taxon>
        <taxon>Apostasioideae</taxon>
        <taxon>Apostasia</taxon>
    </lineage>
</organism>